<dbReference type="InterPro" id="IPR010559">
    <property type="entry name" value="Sig_transdc_His_kin_internal"/>
</dbReference>
<evidence type="ECO:0000256" key="1">
    <source>
        <dbReference type="ARBA" id="ARBA00000085"/>
    </source>
</evidence>
<evidence type="ECO:0000259" key="4">
    <source>
        <dbReference type="PROSITE" id="PS50109"/>
    </source>
</evidence>
<dbReference type="EC" id="2.7.13.3" evidence="2"/>
<keyword evidence="3" id="KW-0472">Membrane</keyword>
<evidence type="ECO:0000256" key="2">
    <source>
        <dbReference type="ARBA" id="ARBA00012438"/>
    </source>
</evidence>
<keyword evidence="5" id="KW-0808">Transferase</keyword>
<feature type="transmembrane region" description="Helical" evidence="3">
    <location>
        <begin position="193"/>
        <end position="211"/>
    </location>
</feature>
<dbReference type="Gene3D" id="3.30.565.10">
    <property type="entry name" value="Histidine kinase-like ATPase, C-terminal domain"/>
    <property type="match status" value="1"/>
</dbReference>
<dbReference type="PRINTS" id="PR00344">
    <property type="entry name" value="BCTRLSENSOR"/>
</dbReference>
<reference evidence="5 6" key="1">
    <citation type="submission" date="2018-08" db="EMBL/GenBank/DDBJ databases">
        <title>Acidipila sp. 4G-K13, an acidobacterium isolated from forest soil.</title>
        <authorList>
            <person name="Gao Z.-H."/>
            <person name="Qiu L.-H."/>
        </authorList>
    </citation>
    <scope>NUCLEOTIDE SEQUENCE [LARGE SCALE GENOMIC DNA]</scope>
    <source>
        <strain evidence="5 6">4G-K13</strain>
    </source>
</reference>
<dbReference type="PROSITE" id="PS50109">
    <property type="entry name" value="HIS_KIN"/>
    <property type="match status" value="1"/>
</dbReference>
<dbReference type="Proteomes" id="UP000264702">
    <property type="component" value="Unassembled WGS sequence"/>
</dbReference>
<dbReference type="Pfam" id="PF02518">
    <property type="entry name" value="HATPase_c"/>
    <property type="match status" value="1"/>
</dbReference>
<evidence type="ECO:0000313" key="5">
    <source>
        <dbReference type="EMBL" id="RFU17523.1"/>
    </source>
</evidence>
<keyword evidence="5" id="KW-0418">Kinase</keyword>
<keyword evidence="3" id="KW-1133">Transmembrane helix</keyword>
<keyword evidence="3" id="KW-0812">Transmembrane</keyword>
<accession>A0A372ISX1</accession>
<dbReference type="InterPro" id="IPR050640">
    <property type="entry name" value="Bact_2-comp_sensor_kinase"/>
</dbReference>
<comment type="caution">
    <text evidence="5">The sequence shown here is derived from an EMBL/GenBank/DDBJ whole genome shotgun (WGS) entry which is preliminary data.</text>
</comment>
<feature type="transmembrane region" description="Helical" evidence="3">
    <location>
        <begin position="45"/>
        <end position="62"/>
    </location>
</feature>
<dbReference type="OrthoDB" id="105609at2"/>
<dbReference type="SMART" id="SM00387">
    <property type="entry name" value="HATPase_c"/>
    <property type="match status" value="1"/>
</dbReference>
<dbReference type="SUPFAM" id="SSF55874">
    <property type="entry name" value="ATPase domain of HSP90 chaperone/DNA topoisomerase II/histidine kinase"/>
    <property type="match status" value="1"/>
</dbReference>
<feature type="transmembrane region" description="Helical" evidence="3">
    <location>
        <begin position="74"/>
        <end position="97"/>
    </location>
</feature>
<dbReference type="InterPro" id="IPR005467">
    <property type="entry name" value="His_kinase_dom"/>
</dbReference>
<dbReference type="RefSeq" id="WP_117298273.1">
    <property type="nucleotide sequence ID" value="NZ_QVQT02000002.1"/>
</dbReference>
<feature type="transmembrane region" description="Helical" evidence="3">
    <location>
        <begin position="161"/>
        <end position="181"/>
    </location>
</feature>
<proteinExistence type="predicted"/>
<dbReference type="EMBL" id="QVQT01000002">
    <property type="protein sequence ID" value="RFU17523.1"/>
    <property type="molecule type" value="Genomic_DNA"/>
</dbReference>
<keyword evidence="6" id="KW-1185">Reference proteome</keyword>
<name>A0A372ISX1_9BACT</name>
<sequence>MYEQKLILITLLVKLGVAAAVSSALARSRVFQRLLFTEKRTPRQALGLLLFICIPLGLGVWVRTTVPNFLAADISFEATIILGILVGPLSALVGALLLSLPAVLHHEYLALPFDVAVALTAGIFGRFVEKEEVWSFSPFVDLSIYRWVRRNLRKPRFDRQILLLVLIVSMEIAREWMAKIYPHRLFALRSESWLIRVAVWACAAMVVGIPLKIWNAIRIEQTLEEQKRLLLEARLEALQRQINPHFLFNTLNSIASLVRFRPEQARELIVKLANILRALLKERDAWVPFREELGFTDDYLGIEVVRFGAGKLKVVKEIDPETLELPVPSMLLQPLVENSIKHGLEPRISGGTITLRSRLKDGRLMIEVEDDGVGIAPGREHTSGVLRGSGIGMKNVRERLEVLYGDAAEFDITSRPGRGTKVVMAMPMGIDSDEAQGSGAAARSSIRS</sequence>
<feature type="domain" description="Histidine kinase" evidence="4">
    <location>
        <begin position="331"/>
        <end position="430"/>
    </location>
</feature>
<dbReference type="Pfam" id="PF06580">
    <property type="entry name" value="His_kinase"/>
    <property type="match status" value="1"/>
</dbReference>
<gene>
    <name evidence="5" type="ORF">D0Y96_05100</name>
</gene>
<dbReference type="PANTHER" id="PTHR34220:SF7">
    <property type="entry name" value="SENSOR HISTIDINE KINASE YPDA"/>
    <property type="match status" value="1"/>
</dbReference>
<dbReference type="GO" id="GO:0000155">
    <property type="term" value="F:phosphorelay sensor kinase activity"/>
    <property type="evidence" value="ECO:0007669"/>
    <property type="project" value="InterPro"/>
</dbReference>
<feature type="transmembrane region" description="Helical" evidence="3">
    <location>
        <begin position="6"/>
        <end position="25"/>
    </location>
</feature>
<dbReference type="InterPro" id="IPR004358">
    <property type="entry name" value="Sig_transdc_His_kin-like_C"/>
</dbReference>
<dbReference type="GO" id="GO:0016020">
    <property type="term" value="C:membrane"/>
    <property type="evidence" value="ECO:0007669"/>
    <property type="project" value="InterPro"/>
</dbReference>
<dbReference type="InterPro" id="IPR003594">
    <property type="entry name" value="HATPase_dom"/>
</dbReference>
<dbReference type="InterPro" id="IPR036890">
    <property type="entry name" value="HATPase_C_sf"/>
</dbReference>
<evidence type="ECO:0000256" key="3">
    <source>
        <dbReference type="SAM" id="Phobius"/>
    </source>
</evidence>
<dbReference type="AlphaFoldDB" id="A0A372ISX1"/>
<organism evidence="5 6">
    <name type="scientific">Paracidobacterium acidisoli</name>
    <dbReference type="NCBI Taxonomy" id="2303751"/>
    <lineage>
        <taxon>Bacteria</taxon>
        <taxon>Pseudomonadati</taxon>
        <taxon>Acidobacteriota</taxon>
        <taxon>Terriglobia</taxon>
        <taxon>Terriglobales</taxon>
        <taxon>Acidobacteriaceae</taxon>
        <taxon>Paracidobacterium</taxon>
    </lineage>
</organism>
<protein>
    <recommendedName>
        <fullName evidence="2">histidine kinase</fullName>
        <ecNumber evidence="2">2.7.13.3</ecNumber>
    </recommendedName>
</protein>
<evidence type="ECO:0000313" key="6">
    <source>
        <dbReference type="Proteomes" id="UP000264702"/>
    </source>
</evidence>
<dbReference type="PANTHER" id="PTHR34220">
    <property type="entry name" value="SENSOR HISTIDINE KINASE YPDA"/>
    <property type="match status" value="1"/>
</dbReference>
<comment type="catalytic activity">
    <reaction evidence="1">
        <text>ATP + protein L-histidine = ADP + protein N-phospho-L-histidine.</text>
        <dbReference type="EC" id="2.7.13.3"/>
    </reaction>
</comment>